<sequence>MKLLLRTFAAALMFAGILAGCLAILLLVILMVRFPLLLAAVALACWILNRLMQTTDKKSH</sequence>
<organism evidence="2 3">
    <name type="scientific">Pseudomonas plecoglossicida</name>
    <dbReference type="NCBI Taxonomy" id="70775"/>
    <lineage>
        <taxon>Bacteria</taxon>
        <taxon>Pseudomonadati</taxon>
        <taxon>Pseudomonadota</taxon>
        <taxon>Gammaproteobacteria</taxon>
        <taxon>Pseudomonadales</taxon>
        <taxon>Pseudomonadaceae</taxon>
        <taxon>Pseudomonas</taxon>
    </lineage>
</organism>
<dbReference type="Proteomes" id="UP000218102">
    <property type="component" value="Unassembled WGS sequence"/>
</dbReference>
<dbReference type="PROSITE" id="PS51257">
    <property type="entry name" value="PROKAR_LIPOPROTEIN"/>
    <property type="match status" value="1"/>
</dbReference>
<dbReference type="AlphaFoldDB" id="A0A2A3LWK9"/>
<dbReference type="RefSeq" id="WP_034065757.1">
    <property type="nucleotide sequence ID" value="NZ_NTME01000059.1"/>
</dbReference>
<evidence type="ECO:0000313" key="2">
    <source>
        <dbReference type="EMBL" id="PBJ92193.1"/>
    </source>
</evidence>
<evidence type="ECO:0008006" key="4">
    <source>
        <dbReference type="Google" id="ProtNLM"/>
    </source>
</evidence>
<reference evidence="2 3" key="1">
    <citation type="submission" date="2017-09" db="EMBL/GenBank/DDBJ databases">
        <authorList>
            <person name="Ehlers B."/>
            <person name="Leendertz F.H."/>
        </authorList>
    </citation>
    <scope>NUCLEOTIDE SEQUENCE [LARGE SCALE GENOMIC DNA]</scope>
    <source>
        <strain evidence="2 3">DJ-1</strain>
    </source>
</reference>
<feature type="transmembrane region" description="Helical" evidence="1">
    <location>
        <begin position="36"/>
        <end position="52"/>
    </location>
</feature>
<keyword evidence="1" id="KW-0472">Membrane</keyword>
<name>A0A2A3LWK9_PSEDL</name>
<feature type="transmembrane region" description="Helical" evidence="1">
    <location>
        <begin position="7"/>
        <end position="30"/>
    </location>
</feature>
<evidence type="ECO:0000313" key="3">
    <source>
        <dbReference type="Proteomes" id="UP000218102"/>
    </source>
</evidence>
<evidence type="ECO:0000256" key="1">
    <source>
        <dbReference type="SAM" id="Phobius"/>
    </source>
</evidence>
<proteinExistence type="predicted"/>
<protein>
    <recommendedName>
        <fullName evidence="4">Lipoprotein</fullName>
    </recommendedName>
</protein>
<dbReference type="EMBL" id="NTME01000059">
    <property type="protein sequence ID" value="PBJ92193.1"/>
    <property type="molecule type" value="Genomic_DNA"/>
</dbReference>
<keyword evidence="1" id="KW-1133">Transmembrane helix</keyword>
<keyword evidence="1" id="KW-0812">Transmembrane</keyword>
<accession>A0A2A3LWK9</accession>
<gene>
    <name evidence="2" type="ORF">CMV24_28375</name>
</gene>
<comment type="caution">
    <text evidence="2">The sequence shown here is derived from an EMBL/GenBank/DDBJ whole genome shotgun (WGS) entry which is preliminary data.</text>
</comment>